<feature type="compositionally biased region" description="Polar residues" evidence="11">
    <location>
        <begin position="16"/>
        <end position="29"/>
    </location>
</feature>
<dbReference type="PRINTS" id="PR00700">
    <property type="entry name" value="PRTYPHPHTASE"/>
</dbReference>
<dbReference type="EMBL" id="CM000157">
    <property type="protein sequence ID" value="EDW87205.2"/>
    <property type="molecule type" value="Genomic_DNA"/>
</dbReference>
<feature type="transmembrane region" description="Helical" evidence="12">
    <location>
        <begin position="828"/>
        <end position="851"/>
    </location>
</feature>
<dbReference type="InterPro" id="IPR003595">
    <property type="entry name" value="Tyr_Pase_cat"/>
</dbReference>
<feature type="compositionally biased region" description="Gly residues" evidence="11">
    <location>
        <begin position="889"/>
        <end position="906"/>
    </location>
</feature>
<dbReference type="FunFam" id="3.90.190.10:FF:000017">
    <property type="entry name" value="receptor-type tyrosine-protein phosphatase-like N isoform X2"/>
    <property type="match status" value="1"/>
</dbReference>
<evidence type="ECO:0000259" key="14">
    <source>
        <dbReference type="PROSITE" id="PS50056"/>
    </source>
</evidence>
<keyword evidence="15" id="KW-0378">Hydrolase</keyword>
<evidence type="ECO:0000313" key="16">
    <source>
        <dbReference type="Proteomes" id="UP000002282"/>
    </source>
</evidence>
<name>B4P2Z8_DROYA</name>
<evidence type="ECO:0000256" key="7">
    <source>
        <dbReference type="ARBA" id="ARBA00023170"/>
    </source>
</evidence>
<feature type="domain" description="Tyrosine specific protein phosphatases" evidence="14">
    <location>
        <begin position="1146"/>
        <end position="1219"/>
    </location>
</feature>
<dbReference type="KEGG" id="dya:Dyak_GE15821"/>
<evidence type="ECO:0000313" key="15">
    <source>
        <dbReference type="EMBL" id="EDW87205.2"/>
    </source>
</evidence>
<comment type="subcellular location">
    <subcellularLocation>
        <location evidence="1">Cytoplasmic vesicle</location>
        <location evidence="1">Secretory vesicle membrane</location>
        <topology evidence="1">Single-pass type I membrane protein</topology>
    </subcellularLocation>
    <subcellularLocation>
        <location evidence="10">Synapse</location>
    </subcellularLocation>
</comment>
<keyword evidence="5" id="KW-0770">Synapse</keyword>
<evidence type="ECO:0000256" key="8">
    <source>
        <dbReference type="ARBA" id="ARBA00023180"/>
    </source>
</evidence>
<dbReference type="GO" id="GO:0009653">
    <property type="term" value="P:anatomical structure morphogenesis"/>
    <property type="evidence" value="ECO:0007669"/>
    <property type="project" value="UniProtKB-ARBA"/>
</dbReference>
<evidence type="ECO:0000256" key="6">
    <source>
        <dbReference type="ARBA" id="ARBA00023136"/>
    </source>
</evidence>
<evidence type="ECO:0000256" key="5">
    <source>
        <dbReference type="ARBA" id="ARBA00023018"/>
    </source>
</evidence>
<reference evidence="15 16" key="1">
    <citation type="journal article" date="2007" name="Nature">
        <title>Evolution of genes and genomes on the Drosophila phylogeny.</title>
        <authorList>
            <consortium name="Drosophila 12 Genomes Consortium"/>
            <person name="Clark A.G."/>
            <person name="Eisen M.B."/>
            <person name="Smith D.R."/>
            <person name="Bergman C.M."/>
            <person name="Oliver B."/>
            <person name="Markow T.A."/>
            <person name="Kaufman T.C."/>
            <person name="Kellis M."/>
            <person name="Gelbart W."/>
            <person name="Iyer V.N."/>
            <person name="Pollard D.A."/>
            <person name="Sackton T.B."/>
            <person name="Larracuente A.M."/>
            <person name="Singh N.D."/>
            <person name="Abad J.P."/>
            <person name="Abt D.N."/>
            <person name="Adryan B."/>
            <person name="Aguade M."/>
            <person name="Akashi H."/>
            <person name="Anderson W.W."/>
            <person name="Aquadro C.F."/>
            <person name="Ardell D.H."/>
            <person name="Arguello R."/>
            <person name="Artieri C.G."/>
            <person name="Barbash D.A."/>
            <person name="Barker D."/>
            <person name="Barsanti P."/>
            <person name="Batterham P."/>
            <person name="Batzoglou S."/>
            <person name="Begun D."/>
            <person name="Bhutkar A."/>
            <person name="Blanco E."/>
            <person name="Bosak S.A."/>
            <person name="Bradley R.K."/>
            <person name="Brand A.D."/>
            <person name="Brent M.R."/>
            <person name="Brooks A.N."/>
            <person name="Brown R.H."/>
            <person name="Butlin R.K."/>
            <person name="Caggese C."/>
            <person name="Calvi B.R."/>
            <person name="Bernardo de Carvalho A."/>
            <person name="Caspi A."/>
            <person name="Castrezana S."/>
            <person name="Celniker S.E."/>
            <person name="Chang J.L."/>
            <person name="Chapple C."/>
            <person name="Chatterji S."/>
            <person name="Chinwalla A."/>
            <person name="Civetta A."/>
            <person name="Clifton S.W."/>
            <person name="Comeron J.M."/>
            <person name="Costello J.C."/>
            <person name="Coyne J.A."/>
            <person name="Daub J."/>
            <person name="David R.G."/>
            <person name="Delcher A.L."/>
            <person name="Delehaunty K."/>
            <person name="Do C.B."/>
            <person name="Ebling H."/>
            <person name="Edwards K."/>
            <person name="Eickbush T."/>
            <person name="Evans J.D."/>
            <person name="Filipski A."/>
            <person name="Findeiss S."/>
            <person name="Freyhult E."/>
            <person name="Fulton L."/>
            <person name="Fulton R."/>
            <person name="Garcia A.C."/>
            <person name="Gardiner A."/>
            <person name="Garfield D.A."/>
            <person name="Garvin B.E."/>
            <person name="Gibson G."/>
            <person name="Gilbert D."/>
            <person name="Gnerre S."/>
            <person name="Godfrey J."/>
            <person name="Good R."/>
            <person name="Gotea V."/>
            <person name="Gravely B."/>
            <person name="Greenberg A.J."/>
            <person name="Griffiths-Jones S."/>
            <person name="Gross S."/>
            <person name="Guigo R."/>
            <person name="Gustafson E.A."/>
            <person name="Haerty W."/>
            <person name="Hahn M.W."/>
            <person name="Halligan D.L."/>
            <person name="Halpern A.L."/>
            <person name="Halter G.M."/>
            <person name="Han M.V."/>
            <person name="Heger A."/>
            <person name="Hillier L."/>
            <person name="Hinrichs A.S."/>
            <person name="Holmes I."/>
            <person name="Hoskins R.A."/>
            <person name="Hubisz M.J."/>
            <person name="Hultmark D."/>
            <person name="Huntley M.A."/>
            <person name="Jaffe D.B."/>
            <person name="Jagadeeshan S."/>
            <person name="Jeck W.R."/>
            <person name="Johnson J."/>
            <person name="Jones C.D."/>
            <person name="Jordan W.C."/>
            <person name="Karpen G.H."/>
            <person name="Kataoka E."/>
            <person name="Keightley P.D."/>
            <person name="Kheradpour P."/>
            <person name="Kirkness E.F."/>
            <person name="Koerich L.B."/>
            <person name="Kristiansen K."/>
            <person name="Kudrna D."/>
            <person name="Kulathinal R.J."/>
            <person name="Kumar S."/>
            <person name="Kwok R."/>
            <person name="Lander E."/>
            <person name="Langley C.H."/>
            <person name="Lapoint R."/>
            <person name="Lazzaro B.P."/>
            <person name="Lee S.J."/>
            <person name="Levesque L."/>
            <person name="Li R."/>
            <person name="Lin C.F."/>
            <person name="Lin M.F."/>
            <person name="Lindblad-Toh K."/>
            <person name="Llopart A."/>
            <person name="Long M."/>
            <person name="Low L."/>
            <person name="Lozovsky E."/>
            <person name="Lu J."/>
            <person name="Luo M."/>
            <person name="Machado C.A."/>
            <person name="Makalowski W."/>
            <person name="Marzo M."/>
            <person name="Matsuda M."/>
            <person name="Matzkin L."/>
            <person name="McAllister B."/>
            <person name="McBride C.S."/>
            <person name="McKernan B."/>
            <person name="McKernan K."/>
            <person name="Mendez-Lago M."/>
            <person name="Minx P."/>
            <person name="Mollenhauer M.U."/>
            <person name="Montooth K."/>
            <person name="Mount S.M."/>
            <person name="Mu X."/>
            <person name="Myers E."/>
            <person name="Negre B."/>
            <person name="Newfeld S."/>
            <person name="Nielsen R."/>
            <person name="Noor M.A."/>
            <person name="O'Grady P."/>
            <person name="Pachter L."/>
            <person name="Papaceit M."/>
            <person name="Parisi M.J."/>
            <person name="Parisi M."/>
            <person name="Parts L."/>
            <person name="Pedersen J.S."/>
            <person name="Pesole G."/>
            <person name="Phillippy A.M."/>
            <person name="Ponting C.P."/>
            <person name="Pop M."/>
            <person name="Porcelli D."/>
            <person name="Powell J.R."/>
            <person name="Prohaska S."/>
            <person name="Pruitt K."/>
            <person name="Puig M."/>
            <person name="Quesneville H."/>
            <person name="Ram K.R."/>
            <person name="Rand D."/>
            <person name="Rasmussen M.D."/>
            <person name="Reed L.K."/>
            <person name="Reenan R."/>
            <person name="Reily A."/>
            <person name="Remington K.A."/>
            <person name="Rieger T.T."/>
            <person name="Ritchie M.G."/>
            <person name="Robin C."/>
            <person name="Rogers Y.H."/>
            <person name="Rohde C."/>
            <person name="Rozas J."/>
            <person name="Rubenfield M.J."/>
            <person name="Ruiz A."/>
            <person name="Russo S."/>
            <person name="Salzberg S.L."/>
            <person name="Sanchez-Gracia A."/>
            <person name="Saranga D.J."/>
            <person name="Sato H."/>
            <person name="Schaeffer S.W."/>
            <person name="Schatz M.C."/>
            <person name="Schlenke T."/>
            <person name="Schwartz R."/>
            <person name="Segarra C."/>
            <person name="Singh R.S."/>
            <person name="Sirot L."/>
            <person name="Sirota M."/>
            <person name="Sisneros N.B."/>
            <person name="Smith C.D."/>
            <person name="Smith T.F."/>
            <person name="Spieth J."/>
            <person name="Stage D.E."/>
            <person name="Stark A."/>
            <person name="Stephan W."/>
            <person name="Strausberg R.L."/>
            <person name="Strempel S."/>
            <person name="Sturgill D."/>
            <person name="Sutton G."/>
            <person name="Sutton G.G."/>
            <person name="Tao W."/>
            <person name="Teichmann S."/>
            <person name="Tobari Y.N."/>
            <person name="Tomimura Y."/>
            <person name="Tsolas J.M."/>
            <person name="Valente V.L."/>
            <person name="Venter E."/>
            <person name="Venter J.C."/>
            <person name="Vicario S."/>
            <person name="Vieira F.G."/>
            <person name="Vilella A.J."/>
            <person name="Villasante A."/>
            <person name="Walenz B."/>
            <person name="Wang J."/>
            <person name="Wasserman M."/>
            <person name="Watts T."/>
            <person name="Wilson D."/>
            <person name="Wilson R.K."/>
            <person name="Wing R.A."/>
            <person name="Wolfner M.F."/>
            <person name="Wong A."/>
            <person name="Wong G.K."/>
            <person name="Wu C.I."/>
            <person name="Wu G."/>
            <person name="Yamamoto D."/>
            <person name="Yang H.P."/>
            <person name="Yang S.P."/>
            <person name="Yorke J.A."/>
            <person name="Yoshida K."/>
            <person name="Zdobnov E."/>
            <person name="Zhang P."/>
            <person name="Zhang Y."/>
            <person name="Zimin A.V."/>
            <person name="Baldwin J."/>
            <person name="Abdouelleil A."/>
            <person name="Abdulkadir J."/>
            <person name="Abebe A."/>
            <person name="Abera B."/>
            <person name="Abreu J."/>
            <person name="Acer S.C."/>
            <person name="Aftuck L."/>
            <person name="Alexander A."/>
            <person name="An P."/>
            <person name="Anderson E."/>
            <person name="Anderson S."/>
            <person name="Arachi H."/>
            <person name="Azer M."/>
            <person name="Bachantsang P."/>
            <person name="Barry A."/>
            <person name="Bayul T."/>
            <person name="Berlin A."/>
            <person name="Bessette D."/>
            <person name="Bloom T."/>
            <person name="Blye J."/>
            <person name="Boguslavskiy L."/>
            <person name="Bonnet C."/>
            <person name="Boukhgalter B."/>
            <person name="Bourzgui I."/>
            <person name="Brown A."/>
            <person name="Cahill P."/>
            <person name="Channer S."/>
            <person name="Cheshatsang Y."/>
            <person name="Chuda L."/>
            <person name="Citroen M."/>
            <person name="Collymore A."/>
            <person name="Cooke P."/>
            <person name="Costello M."/>
            <person name="D'Aco K."/>
            <person name="Daza R."/>
            <person name="De Haan G."/>
            <person name="DeGray S."/>
            <person name="DeMaso C."/>
            <person name="Dhargay N."/>
            <person name="Dooley K."/>
            <person name="Dooley E."/>
            <person name="Doricent M."/>
            <person name="Dorje P."/>
            <person name="Dorjee K."/>
            <person name="Dupes A."/>
            <person name="Elong R."/>
            <person name="Falk J."/>
            <person name="Farina A."/>
            <person name="Faro S."/>
            <person name="Ferguson D."/>
            <person name="Fisher S."/>
            <person name="Foley C.D."/>
            <person name="Franke A."/>
            <person name="Friedrich D."/>
            <person name="Gadbois L."/>
            <person name="Gearin G."/>
            <person name="Gearin C.R."/>
            <person name="Giannoukos G."/>
            <person name="Goode T."/>
            <person name="Graham J."/>
            <person name="Grandbois E."/>
            <person name="Grewal S."/>
            <person name="Gyaltsen K."/>
            <person name="Hafez N."/>
            <person name="Hagos B."/>
            <person name="Hall J."/>
            <person name="Henson C."/>
            <person name="Hollinger A."/>
            <person name="Honan T."/>
            <person name="Huard M.D."/>
            <person name="Hughes L."/>
            <person name="Hurhula B."/>
            <person name="Husby M.E."/>
            <person name="Kamat A."/>
            <person name="Kanga B."/>
            <person name="Kashin S."/>
            <person name="Khazanovich D."/>
            <person name="Kisner P."/>
            <person name="Lance K."/>
            <person name="Lara M."/>
            <person name="Lee W."/>
            <person name="Lennon N."/>
            <person name="Letendre F."/>
            <person name="LeVine R."/>
            <person name="Lipovsky A."/>
            <person name="Liu X."/>
            <person name="Liu J."/>
            <person name="Liu S."/>
            <person name="Lokyitsang T."/>
            <person name="Lokyitsang Y."/>
            <person name="Lubonja R."/>
            <person name="Lui A."/>
            <person name="MacDonald P."/>
            <person name="Magnisalis V."/>
            <person name="Maru K."/>
            <person name="Matthews C."/>
            <person name="McCusker W."/>
            <person name="McDonough S."/>
            <person name="Mehta T."/>
            <person name="Meldrim J."/>
            <person name="Meneus L."/>
            <person name="Mihai O."/>
            <person name="Mihalev A."/>
            <person name="Mihova T."/>
            <person name="Mittelman R."/>
            <person name="Mlenga V."/>
            <person name="Montmayeur A."/>
            <person name="Mulrain L."/>
            <person name="Navidi A."/>
            <person name="Naylor J."/>
            <person name="Negash T."/>
            <person name="Nguyen T."/>
            <person name="Nguyen N."/>
            <person name="Nicol R."/>
            <person name="Norbu C."/>
            <person name="Norbu N."/>
            <person name="Novod N."/>
            <person name="O'Neill B."/>
            <person name="Osman S."/>
            <person name="Markiewicz E."/>
            <person name="Oyono O.L."/>
            <person name="Patti C."/>
            <person name="Phunkhang P."/>
            <person name="Pierre F."/>
            <person name="Priest M."/>
            <person name="Raghuraman S."/>
            <person name="Rege F."/>
            <person name="Reyes R."/>
            <person name="Rise C."/>
            <person name="Rogov P."/>
            <person name="Ross K."/>
            <person name="Ryan E."/>
            <person name="Settipalli S."/>
            <person name="Shea T."/>
            <person name="Sherpa N."/>
            <person name="Shi L."/>
            <person name="Shih D."/>
            <person name="Sparrow T."/>
            <person name="Spaulding J."/>
            <person name="Stalker J."/>
            <person name="Stange-Thomann N."/>
            <person name="Stavropoulos S."/>
            <person name="Stone C."/>
            <person name="Strader C."/>
            <person name="Tesfaye S."/>
            <person name="Thomson T."/>
            <person name="Thoulutsang Y."/>
            <person name="Thoulutsang D."/>
            <person name="Topham K."/>
            <person name="Topping I."/>
            <person name="Tsamla T."/>
            <person name="Vassiliev H."/>
            <person name="Vo A."/>
            <person name="Wangchuk T."/>
            <person name="Wangdi T."/>
            <person name="Weiand M."/>
            <person name="Wilkinson J."/>
            <person name="Wilson A."/>
            <person name="Yadav S."/>
            <person name="Young G."/>
            <person name="Yu Q."/>
            <person name="Zembek L."/>
            <person name="Zhong D."/>
            <person name="Zimmer A."/>
            <person name="Zwirko Z."/>
            <person name="Jaffe D.B."/>
            <person name="Alvarez P."/>
            <person name="Brockman W."/>
            <person name="Butler J."/>
            <person name="Chin C."/>
            <person name="Gnerre S."/>
            <person name="Grabherr M."/>
            <person name="Kleber M."/>
            <person name="Mauceli E."/>
            <person name="MacCallum I."/>
        </authorList>
    </citation>
    <scope>NUCLEOTIDE SEQUENCE [LARGE SCALE GENOMIC DNA]</scope>
    <source>
        <strain evidence="16">Tai18E2 / Tucson 14021-0261.01</strain>
    </source>
</reference>
<dbReference type="SMART" id="SM00194">
    <property type="entry name" value="PTPc"/>
    <property type="match status" value="1"/>
</dbReference>
<feature type="compositionally biased region" description="Polar residues" evidence="11">
    <location>
        <begin position="44"/>
        <end position="54"/>
    </location>
</feature>
<feature type="compositionally biased region" description="Basic and acidic residues" evidence="11">
    <location>
        <begin position="1293"/>
        <end position="1318"/>
    </location>
</feature>
<sequence>MAAVGTSWGVPIIMASNVQQRQQHPCTTTEEPKHQRARGAAGQHQESATATGACQQSWSSHQHQHHQQQQEDQEQEQDPQEPVHHQRSQAPRQHELLHHQRKVPPTLPSAARGRLLISEGARRREVRGCGAGGGGLLCCSLDALSRPAKLLQFGVLLLILLLATHGDLAQAEGNVGCQFVRTLCIPHSEVCYDDNIFGKCIPTTGVDVEDIEKTPLTEEQSRVLATMLEELQGAGLGWDHPYVQCRIQGSLFSLQRQQQLPPNLCANLAPTPPEFGDPASALAYVRFTPPEPEAELDYYEQPGGAAQFYPALRKKQVRESDADDLYLNRMLQDRRRLRHDPSELEHFGKMDAHGQSTQLDAPSIMDAFLDTERQRIEREQQLAAAEQDADRRAEQNRLELYQILAASEPDPQPYQRKPAAQPNAMDQLEAIVEQQQQRELKEQQEQQAKAPVYVPPEEVNESSELYFPDNFAPFKRARGHSRGGLPAEVELPDEQPKRSFFRELAGEQGLVQEPPLRFTHAAAEADATPELVKRRPATFKQLVDPYDVSLQQQEMAFESGLLRNSLTPLEEEAMLASNSFPRQAKSQRVYTEGGLLLMPQDGEQDGAAGMQADEPESVKQSLLANMLGFARHERLDVKKPGPLLGPPSLGSAELSNQLETEKARKQEGHGNKEVLPAHIKGNAEDEDAHKKKKVMKQQHSAEDHAPHTVDTEYVHVFVKNPIDSWNDGQRIMKELEQILHMQGYFSYLTVQQHEVSFRVNSNNPERKTAGDVARTINENRGVKNNIQRRVGFYVLHAGVGDVIKDLQDPSVSSSRMELAEQGPDVTHIMAYMFAGAGAAAVIVIFVTLILIKRHDRKRDKLGGLQSGIAGAETCSKDYQELCRARMAGKAGGGGGNSTGGAAGGGSNEPAPSGRITSLSKENEGRPPSSRSSTSSWSEEPALTNMDISTGHMVLSYMEDHLRNKGRLQREWEALCRYEAEPSAREAASQPQCAGLNRPGAPLPYDHSRVVLNHLANAEGLDYVNASTITDHDPRAPAYVAAQGPLPSTLAHFWQMIWEQGAVVIVALCRLQENGEVACARYWPEEGAEVYHIYEVHLVSEHIWCDDYLVRSFYLKNLRTSETRTVTQFHFLSWPHMGVPAQAKALLDFRRKVNKSYRGRRSCPIVVHGSAGAGRTGAYILLDLVLERMNKGAREIDIAATLEHLRDQRAGVVATRQQFEFVLMAVAEEVHAILKALPANTSGEKRELDKDPVVGGGTGASSSSTTKEPLKEDKAQEAAEEEAPTSSSKAAAAAKKEKEREKDKEEKEKQAKDQAKVAEPRTPAKAAKQAKK</sequence>
<organism evidence="15 16">
    <name type="scientific">Drosophila yakuba</name>
    <name type="common">Fruit fly</name>
    <dbReference type="NCBI Taxonomy" id="7245"/>
    <lineage>
        <taxon>Eukaryota</taxon>
        <taxon>Metazoa</taxon>
        <taxon>Ecdysozoa</taxon>
        <taxon>Arthropoda</taxon>
        <taxon>Hexapoda</taxon>
        <taxon>Insecta</taxon>
        <taxon>Pterygota</taxon>
        <taxon>Neoptera</taxon>
        <taxon>Endopterygota</taxon>
        <taxon>Diptera</taxon>
        <taxon>Brachycera</taxon>
        <taxon>Muscomorpha</taxon>
        <taxon>Ephydroidea</taxon>
        <taxon>Drosophilidae</taxon>
        <taxon>Drosophila</taxon>
        <taxon>Sophophora</taxon>
    </lineage>
</organism>
<dbReference type="PANTHER" id="PTHR46106:SF4">
    <property type="entry name" value="IA-2 PROTEIN TYROSINE PHOSPHATASE, ISOFORM C"/>
    <property type="match status" value="1"/>
</dbReference>
<feature type="compositionally biased region" description="Basic and acidic residues" evidence="11">
    <location>
        <begin position="659"/>
        <end position="672"/>
    </location>
</feature>
<dbReference type="GO" id="GO:0030658">
    <property type="term" value="C:transport vesicle membrane"/>
    <property type="evidence" value="ECO:0007669"/>
    <property type="project" value="UniProtKB-SubCell"/>
</dbReference>
<dbReference type="GO" id="GO:0004725">
    <property type="term" value="F:protein tyrosine phosphatase activity"/>
    <property type="evidence" value="ECO:0007669"/>
    <property type="project" value="UniProtKB-EC"/>
</dbReference>
<dbReference type="GO" id="GO:0048565">
    <property type="term" value="P:digestive tract development"/>
    <property type="evidence" value="ECO:0007669"/>
    <property type="project" value="EnsemblMetazoa"/>
</dbReference>
<evidence type="ECO:0000259" key="13">
    <source>
        <dbReference type="PROSITE" id="PS50055"/>
    </source>
</evidence>
<dbReference type="InterPro" id="IPR021613">
    <property type="entry name" value="Receptor_IA-2_dom"/>
</dbReference>
<dbReference type="SUPFAM" id="SSF52799">
    <property type="entry name" value="(Phosphotyrosine protein) phosphatases II"/>
    <property type="match status" value="1"/>
</dbReference>
<keyword evidence="6 12" id="KW-0472">Membrane</keyword>
<evidence type="ECO:0000256" key="11">
    <source>
        <dbReference type="SAM" id="MobiDB-lite"/>
    </source>
</evidence>
<dbReference type="GO" id="GO:0051046">
    <property type="term" value="P:regulation of secretion"/>
    <property type="evidence" value="ECO:0007669"/>
    <property type="project" value="EnsemblMetazoa"/>
</dbReference>
<evidence type="ECO:0000256" key="10">
    <source>
        <dbReference type="ARBA" id="ARBA00034103"/>
    </source>
</evidence>
<feature type="domain" description="Tyrosine-protein phosphatase" evidence="13">
    <location>
        <begin position="967"/>
        <end position="1228"/>
    </location>
</feature>
<keyword evidence="4 12" id="KW-1133">Transmembrane helix</keyword>
<dbReference type="Proteomes" id="UP000002282">
    <property type="component" value="Chromosome 2L"/>
</dbReference>
<reference evidence="15 16" key="2">
    <citation type="journal article" date="2007" name="PLoS Biol.">
        <title>Principles of genome evolution in the Drosophila melanogaster species group.</title>
        <authorList>
            <person name="Ranz J.M."/>
            <person name="Maurin D."/>
            <person name="Chan Y.S."/>
            <person name="von Grotthuss M."/>
            <person name="Hillier L.W."/>
            <person name="Roote J."/>
            <person name="Ashburner M."/>
            <person name="Bergman C.M."/>
        </authorList>
    </citation>
    <scope>NUCLEOTIDE SEQUENCE [LARGE SCALE GENOMIC DNA]</scope>
    <source>
        <strain evidence="16">Tai18E2 / Tucson 14021-0261.01</strain>
    </source>
</reference>
<evidence type="ECO:0000256" key="2">
    <source>
        <dbReference type="ARBA" id="ARBA00022692"/>
    </source>
</evidence>
<dbReference type="Gene3D" id="3.30.70.2470">
    <property type="entry name" value="Protein-tyrosine phosphatase receptor IA-2 ectodomain"/>
    <property type="match status" value="1"/>
</dbReference>
<dbReference type="Pfam" id="PF11548">
    <property type="entry name" value="Receptor_IA-2"/>
    <property type="match status" value="1"/>
</dbReference>
<dbReference type="PANTHER" id="PTHR46106">
    <property type="entry name" value="IA-2 PROTEIN TYROSINE PHOSPHATASE, ISOFORM C"/>
    <property type="match status" value="1"/>
</dbReference>
<feature type="region of interest" description="Disordered" evidence="11">
    <location>
        <begin position="889"/>
        <end position="940"/>
    </location>
</feature>
<evidence type="ECO:0000256" key="12">
    <source>
        <dbReference type="SAM" id="Phobius"/>
    </source>
</evidence>
<proteinExistence type="predicted"/>
<evidence type="ECO:0000256" key="9">
    <source>
        <dbReference type="ARBA" id="ARBA00023329"/>
    </source>
</evidence>
<keyword evidence="8" id="KW-0325">Glycoprotein</keyword>
<keyword evidence="2 12" id="KW-0812">Transmembrane</keyword>
<dbReference type="GO" id="GO:0030141">
    <property type="term" value="C:secretory granule"/>
    <property type="evidence" value="ECO:0007669"/>
    <property type="project" value="InterPro"/>
</dbReference>
<keyword evidence="3" id="KW-0732">Signal</keyword>
<accession>B4P2Z8</accession>
<keyword evidence="7" id="KW-0675">Receptor</keyword>
<feature type="compositionally biased region" description="Basic and acidic residues" evidence="11">
    <location>
        <begin position="1267"/>
        <end position="1276"/>
    </location>
</feature>
<dbReference type="Pfam" id="PF00102">
    <property type="entry name" value="Y_phosphatase"/>
    <property type="match status" value="1"/>
</dbReference>
<dbReference type="InterPro" id="IPR000387">
    <property type="entry name" value="Tyr_Pase_dom"/>
</dbReference>
<feature type="region of interest" description="Disordered" evidence="11">
    <location>
        <begin position="1243"/>
        <end position="1331"/>
    </location>
</feature>
<feature type="compositionally biased region" description="Low complexity" evidence="11">
    <location>
        <begin position="640"/>
        <end position="651"/>
    </location>
</feature>
<dbReference type="InterPro" id="IPR000242">
    <property type="entry name" value="PTP_cat"/>
</dbReference>
<protein>
    <submittedName>
        <fullName evidence="15">Uncharacterized protein</fullName>
    </submittedName>
</protein>
<dbReference type="eggNOG" id="KOG0793">
    <property type="taxonomic scope" value="Eukaryota"/>
</dbReference>
<dbReference type="GO" id="GO:0045202">
    <property type="term" value="C:synapse"/>
    <property type="evidence" value="ECO:0007669"/>
    <property type="project" value="UniProtKB-SubCell"/>
</dbReference>
<dbReference type="PROSITE" id="PS50055">
    <property type="entry name" value="TYR_PHOSPHATASE_PTP"/>
    <property type="match status" value="1"/>
</dbReference>
<dbReference type="InterPro" id="IPR033522">
    <property type="entry name" value="IA-2/IA-2_beta"/>
</dbReference>
<evidence type="ECO:0000256" key="1">
    <source>
        <dbReference type="ARBA" id="ARBA00004212"/>
    </source>
</evidence>
<dbReference type="GO" id="GO:0048666">
    <property type="term" value="P:neuron development"/>
    <property type="evidence" value="ECO:0007669"/>
    <property type="project" value="UniProtKB-ARBA"/>
</dbReference>
<keyword evidence="9" id="KW-0968">Cytoplasmic vesicle</keyword>
<evidence type="ECO:0000256" key="4">
    <source>
        <dbReference type="ARBA" id="ARBA00022989"/>
    </source>
</evidence>
<feature type="region of interest" description="Disordered" evidence="11">
    <location>
        <begin position="638"/>
        <end position="707"/>
    </location>
</feature>
<gene>
    <name evidence="15" type="primary">Dyak\GE15821</name>
    <name evidence="15" type="synonym">dyak_GLEANR_1730</name>
    <name evidence="15" type="synonym">GE15821</name>
    <name evidence="15" type="ORF">Dyak_GE15821</name>
</gene>
<dbReference type="Gene3D" id="3.90.190.10">
    <property type="entry name" value="Protein tyrosine phosphatase superfamily"/>
    <property type="match status" value="1"/>
</dbReference>
<keyword evidence="16" id="KW-1185">Reference proteome</keyword>
<dbReference type="HOGENOM" id="CLU_007905_1_0_1"/>
<dbReference type="SMART" id="SM00404">
    <property type="entry name" value="PTPc_motif"/>
    <property type="match status" value="1"/>
</dbReference>
<feature type="compositionally biased region" description="Low complexity" evidence="11">
    <location>
        <begin position="1283"/>
        <end position="1292"/>
    </location>
</feature>
<dbReference type="SMR" id="B4P2Z8"/>
<dbReference type="OrthoDB" id="9880441at2759"/>
<evidence type="ECO:0000256" key="3">
    <source>
        <dbReference type="ARBA" id="ARBA00022729"/>
    </source>
</evidence>
<feature type="region of interest" description="Disordered" evidence="11">
    <location>
        <begin position="15"/>
        <end position="93"/>
    </location>
</feature>
<dbReference type="PROSITE" id="PS50056">
    <property type="entry name" value="TYR_PHOSPHATASE_2"/>
    <property type="match status" value="1"/>
</dbReference>
<dbReference type="InterPro" id="IPR038112">
    <property type="entry name" value="Receptor_IA-2_ectodomain_sf"/>
</dbReference>
<feature type="compositionally biased region" description="Low complexity" evidence="11">
    <location>
        <begin position="928"/>
        <end position="937"/>
    </location>
</feature>
<dbReference type="InterPro" id="IPR029021">
    <property type="entry name" value="Prot-tyrosine_phosphatase-like"/>
</dbReference>